<feature type="domain" description="Glycosyltransferase RgtA/B/C/D-like" evidence="9">
    <location>
        <begin position="51"/>
        <end position="207"/>
    </location>
</feature>
<dbReference type="STRING" id="1225476.A1D18_02550"/>
<dbReference type="GO" id="GO:0016763">
    <property type="term" value="F:pentosyltransferase activity"/>
    <property type="evidence" value="ECO:0007669"/>
    <property type="project" value="TreeGrafter"/>
</dbReference>
<feature type="transmembrane region" description="Helical" evidence="8">
    <location>
        <begin position="104"/>
        <end position="128"/>
    </location>
</feature>
<evidence type="ECO:0000256" key="7">
    <source>
        <dbReference type="ARBA" id="ARBA00023136"/>
    </source>
</evidence>
<keyword evidence="4" id="KW-0808">Transferase</keyword>
<feature type="transmembrane region" description="Helical" evidence="8">
    <location>
        <begin position="12"/>
        <end position="33"/>
    </location>
</feature>
<feature type="transmembrane region" description="Helical" evidence="8">
    <location>
        <begin position="148"/>
        <end position="180"/>
    </location>
</feature>
<dbReference type="InterPro" id="IPR038731">
    <property type="entry name" value="RgtA/B/C-like"/>
</dbReference>
<evidence type="ECO:0000313" key="11">
    <source>
        <dbReference type="Proteomes" id="UP000183924"/>
    </source>
</evidence>
<comment type="subcellular location">
    <subcellularLocation>
        <location evidence="1">Cell membrane</location>
        <topology evidence="1">Multi-pass membrane protein</topology>
    </subcellularLocation>
</comment>
<name>A0A1J8P7M2_9COXI</name>
<feature type="transmembrane region" description="Helical" evidence="8">
    <location>
        <begin position="318"/>
        <end position="337"/>
    </location>
</feature>
<evidence type="ECO:0000256" key="2">
    <source>
        <dbReference type="ARBA" id="ARBA00022475"/>
    </source>
</evidence>
<evidence type="ECO:0000256" key="1">
    <source>
        <dbReference type="ARBA" id="ARBA00004651"/>
    </source>
</evidence>
<dbReference type="OrthoDB" id="108054at2"/>
<feature type="transmembrane region" description="Helical" evidence="8">
    <location>
        <begin position="234"/>
        <end position="253"/>
    </location>
</feature>
<keyword evidence="6 8" id="KW-1133">Transmembrane helix</keyword>
<comment type="caution">
    <text evidence="10">The sequence shown here is derived from an EMBL/GenBank/DDBJ whole genome shotgun (WGS) entry which is preliminary data.</text>
</comment>
<dbReference type="GO" id="GO:0009103">
    <property type="term" value="P:lipopolysaccharide biosynthetic process"/>
    <property type="evidence" value="ECO:0007669"/>
    <property type="project" value="UniProtKB-ARBA"/>
</dbReference>
<feature type="transmembrane region" description="Helical" evidence="8">
    <location>
        <begin position="71"/>
        <end position="92"/>
    </location>
</feature>
<dbReference type="InterPro" id="IPR050297">
    <property type="entry name" value="LipidA_mod_glycosyltrf_83"/>
</dbReference>
<organism evidence="10 11">
    <name type="scientific">Candidatus Rickettsiella isopodorum</name>
    <dbReference type="NCBI Taxonomy" id="1225476"/>
    <lineage>
        <taxon>Bacteria</taxon>
        <taxon>Pseudomonadati</taxon>
        <taxon>Pseudomonadota</taxon>
        <taxon>Gammaproteobacteria</taxon>
        <taxon>Legionellales</taxon>
        <taxon>Coxiellaceae</taxon>
        <taxon>Rickettsiella</taxon>
    </lineage>
</organism>
<dbReference type="EMBL" id="LUKY01000032">
    <property type="protein sequence ID" value="OIZ95003.1"/>
    <property type="molecule type" value="Genomic_DNA"/>
</dbReference>
<evidence type="ECO:0000313" key="10">
    <source>
        <dbReference type="EMBL" id="OIZ95003.1"/>
    </source>
</evidence>
<keyword evidence="2" id="KW-1003">Cell membrane</keyword>
<evidence type="ECO:0000256" key="8">
    <source>
        <dbReference type="SAM" id="Phobius"/>
    </source>
</evidence>
<feature type="transmembrane region" description="Helical" evidence="8">
    <location>
        <begin position="265"/>
        <end position="283"/>
    </location>
</feature>
<dbReference type="Pfam" id="PF13231">
    <property type="entry name" value="PMT_2"/>
    <property type="match status" value="1"/>
</dbReference>
<evidence type="ECO:0000256" key="6">
    <source>
        <dbReference type="ARBA" id="ARBA00022989"/>
    </source>
</evidence>
<dbReference type="RefSeq" id="WP_071662264.1">
    <property type="nucleotide sequence ID" value="NZ_LUKY01000032.1"/>
</dbReference>
<accession>A0A1J8P7M2</accession>
<dbReference type="Proteomes" id="UP000183924">
    <property type="component" value="Unassembled WGS sequence"/>
</dbReference>
<dbReference type="AlphaFoldDB" id="A0A1J8P7M2"/>
<sequence length="500" mass="58512">MKHSFSPVARVIFALFSVLAVKFLLAWFIPITADEAYYAIWGTYLSGGGYDHPPMIGFVLYPLLQFGHHGLTLRLPAIFTSLILGLVTYLYLKKEDPERAAMASILLMIAPISLFNIIITTDTPLFIFSFLSVMCVLQALRKNDEGCWFALGGLFLGLAFFSKYFACLLGLAYVVYFLFIAPNRARLIGLGLLVLFALPFVLQNIYWNYQHDWSNILFNIYNRNNDMGFSLKTLFGYLLILLYLITPPLVFAVTQFPKQELKQQAIFYFFFIPLLFFFVLSSFKPIGLHWPLAFIPFIYVWAGLYLSTENLRKLLKFTIYWSSIQLILIVSLLFTPLKSIQHHNVLALSYNKIVYFFHHKPINDFLKEKYPQPVIYASPNYADASLFFYDTHCYASVFLKGSYHGREDDLITNFKTFNKQNFLIFSRTPLAYNDYKPYFQRVELHTFYYQQAPFYYLIGTKFNYPVYRQKILKTINDTYWIDPPYLPHAPSFFYLKYFNN</sequence>
<dbReference type="GO" id="GO:0005886">
    <property type="term" value="C:plasma membrane"/>
    <property type="evidence" value="ECO:0007669"/>
    <property type="project" value="UniProtKB-SubCell"/>
</dbReference>
<protein>
    <recommendedName>
        <fullName evidence="9">Glycosyltransferase RgtA/B/C/D-like domain-containing protein</fullName>
    </recommendedName>
</protein>
<keyword evidence="7 8" id="KW-0472">Membrane</keyword>
<feature type="transmembrane region" description="Helical" evidence="8">
    <location>
        <begin position="289"/>
        <end position="306"/>
    </location>
</feature>
<feature type="transmembrane region" description="Helical" evidence="8">
    <location>
        <begin position="187"/>
        <end position="207"/>
    </location>
</feature>
<keyword evidence="3" id="KW-0328">Glycosyltransferase</keyword>
<keyword evidence="5 8" id="KW-0812">Transmembrane</keyword>
<proteinExistence type="predicted"/>
<evidence type="ECO:0000256" key="5">
    <source>
        <dbReference type="ARBA" id="ARBA00022692"/>
    </source>
</evidence>
<keyword evidence="11" id="KW-1185">Reference proteome</keyword>
<evidence type="ECO:0000259" key="9">
    <source>
        <dbReference type="Pfam" id="PF13231"/>
    </source>
</evidence>
<evidence type="ECO:0000256" key="4">
    <source>
        <dbReference type="ARBA" id="ARBA00022679"/>
    </source>
</evidence>
<dbReference type="PANTHER" id="PTHR33908">
    <property type="entry name" value="MANNOSYLTRANSFERASE YKCB-RELATED"/>
    <property type="match status" value="1"/>
</dbReference>
<reference evidence="10 11" key="1">
    <citation type="submission" date="2016-03" db="EMBL/GenBank/DDBJ databases">
        <title>Comparative genomics of Rickettsiella.</title>
        <authorList>
            <person name="Chandler C."/>
            <person name="Wang Y."/>
        </authorList>
    </citation>
    <scope>NUCLEOTIDE SEQUENCE [LARGE SCALE GENOMIC DNA]</scope>
    <source>
        <strain evidence="10 11">RCFS May 2013</strain>
    </source>
</reference>
<dbReference type="PANTHER" id="PTHR33908:SF11">
    <property type="entry name" value="MEMBRANE PROTEIN"/>
    <property type="match status" value="1"/>
</dbReference>
<gene>
    <name evidence="10" type="ORF">A1D18_02550</name>
</gene>
<evidence type="ECO:0000256" key="3">
    <source>
        <dbReference type="ARBA" id="ARBA00022676"/>
    </source>
</evidence>